<proteinExistence type="predicted"/>
<keyword evidence="1" id="KW-0472">Membrane</keyword>
<dbReference type="AlphaFoldDB" id="A0A0E2B7C0"/>
<dbReference type="EMBL" id="AHMY02000013">
    <property type="protein sequence ID" value="EKO17084.1"/>
    <property type="molecule type" value="Genomic_DNA"/>
</dbReference>
<evidence type="ECO:0000313" key="3">
    <source>
        <dbReference type="Proteomes" id="UP000006253"/>
    </source>
</evidence>
<accession>A0A0E2B7C0</accession>
<keyword evidence="1" id="KW-0812">Transmembrane</keyword>
<evidence type="ECO:0000313" key="2">
    <source>
        <dbReference type="EMBL" id="EKO17084.1"/>
    </source>
</evidence>
<reference evidence="2 3" key="1">
    <citation type="submission" date="2012-10" db="EMBL/GenBank/DDBJ databases">
        <authorList>
            <person name="Harkins D.M."/>
            <person name="Durkin A.S."/>
            <person name="Brinkac L.M."/>
            <person name="Selengut J.D."/>
            <person name="Sanka R."/>
            <person name="DePew J."/>
            <person name="Purushe J."/>
            <person name="Peacock S.J."/>
            <person name="Thaipadungpanit J."/>
            <person name="Wuthiekanun V.W."/>
            <person name="Day N.P."/>
            <person name="Vinetz J.M."/>
            <person name="Sutton G.G."/>
            <person name="Nelson W.C."/>
            <person name="Fouts D.E."/>
        </authorList>
    </citation>
    <scope>NUCLEOTIDE SEQUENCE [LARGE SCALE GENOMIC DNA]</scope>
    <source>
        <strain evidence="2 3">H1</strain>
    </source>
</reference>
<dbReference type="Proteomes" id="UP000006253">
    <property type="component" value="Unassembled WGS sequence"/>
</dbReference>
<feature type="transmembrane region" description="Helical" evidence="1">
    <location>
        <begin position="6"/>
        <end position="24"/>
    </location>
</feature>
<comment type="caution">
    <text evidence="2">The sequence shown here is derived from an EMBL/GenBank/DDBJ whole genome shotgun (WGS) entry which is preliminary data.</text>
</comment>
<protein>
    <submittedName>
        <fullName evidence="2">Uncharacterized protein</fullName>
    </submittedName>
</protein>
<dbReference type="RefSeq" id="WP_004764441.1">
    <property type="nucleotide sequence ID" value="NZ_AHMY02000013.1"/>
</dbReference>
<keyword evidence="1" id="KW-1133">Transmembrane helix</keyword>
<name>A0A0E2B7C0_9LEPT</name>
<organism evidence="2 3">
    <name type="scientific">Leptospira kirschneri str. H1</name>
    <dbReference type="NCBI Taxonomy" id="1049966"/>
    <lineage>
        <taxon>Bacteria</taxon>
        <taxon>Pseudomonadati</taxon>
        <taxon>Spirochaetota</taxon>
        <taxon>Spirochaetia</taxon>
        <taxon>Leptospirales</taxon>
        <taxon>Leptospiraceae</taxon>
        <taxon>Leptospira</taxon>
    </lineage>
</organism>
<evidence type="ECO:0000256" key="1">
    <source>
        <dbReference type="SAM" id="Phobius"/>
    </source>
</evidence>
<gene>
    <name evidence="2" type="ORF">LEP1GSC081_4356</name>
</gene>
<sequence>MLVPYKIVALYYIVMNVSTILKLVRKIMICGGSYILGIEIATFLEK</sequence>